<dbReference type="GO" id="GO:0006355">
    <property type="term" value="P:regulation of DNA-templated transcription"/>
    <property type="evidence" value="ECO:0007669"/>
    <property type="project" value="InterPro"/>
</dbReference>
<comment type="caution">
    <text evidence="2">The sequence shown here is derived from an EMBL/GenBank/DDBJ whole genome shotgun (WGS) entry which is preliminary data.</text>
</comment>
<evidence type="ECO:0000313" key="2">
    <source>
        <dbReference type="EMBL" id="MBB4124702.1"/>
    </source>
</evidence>
<evidence type="ECO:0000313" key="3">
    <source>
        <dbReference type="Proteomes" id="UP000530571"/>
    </source>
</evidence>
<dbReference type="EMBL" id="JACIDZ010000032">
    <property type="protein sequence ID" value="MBB4124702.1"/>
    <property type="molecule type" value="Genomic_DNA"/>
</dbReference>
<dbReference type="CDD" id="cd22231">
    <property type="entry name" value="RHH_NikR_HicB-like"/>
    <property type="match status" value="1"/>
</dbReference>
<dbReference type="Pfam" id="PF01402">
    <property type="entry name" value="RHH_1"/>
    <property type="match status" value="1"/>
</dbReference>
<dbReference type="Proteomes" id="UP000530571">
    <property type="component" value="Unassembled WGS sequence"/>
</dbReference>
<feature type="domain" description="Ribbon-helix-helix protein CopG" evidence="1">
    <location>
        <begin position="10"/>
        <end position="49"/>
    </location>
</feature>
<name>A0A7W6PBP9_9HYPH</name>
<accession>A0A7W6PBP9</accession>
<proteinExistence type="predicted"/>
<keyword evidence="3" id="KW-1185">Reference proteome</keyword>
<dbReference type="InterPro" id="IPR002145">
    <property type="entry name" value="CopG"/>
</dbReference>
<dbReference type="RefSeq" id="WP_183491596.1">
    <property type="nucleotide sequence ID" value="NZ_JACIDZ010000032.1"/>
</dbReference>
<protein>
    <submittedName>
        <fullName evidence="2">Metal-responsive CopG/Arc/MetJ family transcriptional regulator</fullName>
    </submittedName>
</protein>
<reference evidence="2 3" key="1">
    <citation type="submission" date="2020-08" db="EMBL/GenBank/DDBJ databases">
        <title>Genomic Encyclopedia of Type Strains, Phase IV (KMG-IV): sequencing the most valuable type-strain genomes for metagenomic binning, comparative biology and taxonomic classification.</title>
        <authorList>
            <person name="Goeker M."/>
        </authorList>
    </citation>
    <scope>NUCLEOTIDE SEQUENCE [LARGE SCALE GENOMIC DNA]</scope>
    <source>
        <strain evidence="2 3">DSM 28101</strain>
    </source>
</reference>
<evidence type="ECO:0000259" key="1">
    <source>
        <dbReference type="Pfam" id="PF01402"/>
    </source>
</evidence>
<dbReference type="AlphaFoldDB" id="A0A7W6PBP9"/>
<sequence length="52" mass="6243">MAPPKKYHEPVTLRLPKDLLEKIDQVRRQQPEIPSRQDVIRQILDDYFEKNG</sequence>
<organism evidence="2 3">
    <name type="scientific">Martelella radicis</name>
    <dbReference type="NCBI Taxonomy" id="1397476"/>
    <lineage>
        <taxon>Bacteria</taxon>
        <taxon>Pseudomonadati</taxon>
        <taxon>Pseudomonadota</taxon>
        <taxon>Alphaproteobacteria</taxon>
        <taxon>Hyphomicrobiales</taxon>
        <taxon>Aurantimonadaceae</taxon>
        <taxon>Martelella</taxon>
    </lineage>
</organism>
<gene>
    <name evidence="2" type="ORF">GGR30_004662</name>
</gene>